<name>A0AAC9TSZ7_9SPIR</name>
<accession>A0AAC9TSZ7</accession>
<organism evidence="3 4">
    <name type="scientific">Brachyspira hampsonii</name>
    <dbReference type="NCBI Taxonomy" id="1287055"/>
    <lineage>
        <taxon>Bacteria</taxon>
        <taxon>Pseudomonadati</taxon>
        <taxon>Spirochaetota</taxon>
        <taxon>Spirochaetia</taxon>
        <taxon>Brachyspirales</taxon>
        <taxon>Brachyspiraceae</taxon>
        <taxon>Brachyspira</taxon>
    </lineage>
</organism>
<sequence length="176" mass="19847">MKLKILLIMITILFAVSCVKNNPSNPIENNNTSRGSSDSNISDNENTGINNYGDSKSIPSVNIDDGSIEFEGNAKLTIKTLDEINVGVPEDINVYVDIYEKDKIARVHIPNIFDFSNIQLDNAKHTYHSSDEKGNYTLTMKVGNDSITEFQFIILSKVENYKYYIESEKLSKIQKN</sequence>
<evidence type="ECO:0000256" key="2">
    <source>
        <dbReference type="SAM" id="SignalP"/>
    </source>
</evidence>
<gene>
    <name evidence="3" type="ORF">BHAMNSH16_07025</name>
</gene>
<evidence type="ECO:0008006" key="5">
    <source>
        <dbReference type="Google" id="ProtNLM"/>
    </source>
</evidence>
<dbReference type="RefSeq" id="WP_069731416.1">
    <property type="nucleotide sequence ID" value="NZ_CP019914.1"/>
</dbReference>
<keyword evidence="4" id="KW-1185">Reference proteome</keyword>
<feature type="region of interest" description="Disordered" evidence="1">
    <location>
        <begin position="24"/>
        <end position="54"/>
    </location>
</feature>
<dbReference type="PROSITE" id="PS51257">
    <property type="entry name" value="PROKAR_LIPOPROTEIN"/>
    <property type="match status" value="1"/>
</dbReference>
<dbReference type="AlphaFoldDB" id="A0AAC9TSZ7"/>
<dbReference type="Proteomes" id="UP000264880">
    <property type="component" value="Chromosome"/>
</dbReference>
<proteinExistence type="predicted"/>
<reference evidence="3 4" key="1">
    <citation type="submission" date="2017-02" db="EMBL/GenBank/DDBJ databases">
        <title>Complete genome sequence of Brachyspira hampsonii genomovar I strain NSH-16 (ATCC BAA-2463).</title>
        <authorList>
            <person name="Mirajkar N.S."/>
            <person name="Gebhart C.J."/>
        </authorList>
    </citation>
    <scope>NUCLEOTIDE SEQUENCE [LARGE SCALE GENOMIC DNA]</scope>
    <source>
        <strain evidence="3 4">NSH-16</strain>
    </source>
</reference>
<evidence type="ECO:0000313" key="3">
    <source>
        <dbReference type="EMBL" id="ASJ21408.1"/>
    </source>
</evidence>
<dbReference type="KEGG" id="bhp:BHAMNSH16_07025"/>
<feature type="signal peptide" evidence="2">
    <location>
        <begin position="1"/>
        <end position="21"/>
    </location>
</feature>
<dbReference type="EMBL" id="CP019914">
    <property type="protein sequence ID" value="ASJ21408.1"/>
    <property type="molecule type" value="Genomic_DNA"/>
</dbReference>
<keyword evidence="2" id="KW-0732">Signal</keyword>
<evidence type="ECO:0000256" key="1">
    <source>
        <dbReference type="SAM" id="MobiDB-lite"/>
    </source>
</evidence>
<evidence type="ECO:0000313" key="4">
    <source>
        <dbReference type="Proteomes" id="UP000264880"/>
    </source>
</evidence>
<feature type="compositionally biased region" description="Polar residues" evidence="1">
    <location>
        <begin position="32"/>
        <end position="54"/>
    </location>
</feature>
<feature type="chain" id="PRO_5042223184" description="Lipoprotein" evidence="2">
    <location>
        <begin position="22"/>
        <end position="176"/>
    </location>
</feature>
<protein>
    <recommendedName>
        <fullName evidence="5">Lipoprotein</fullName>
    </recommendedName>
</protein>